<evidence type="ECO:0000256" key="6">
    <source>
        <dbReference type="ARBA" id="ARBA00023040"/>
    </source>
</evidence>
<feature type="transmembrane region" description="Helical" evidence="11">
    <location>
        <begin position="234"/>
        <end position="258"/>
    </location>
</feature>
<keyword evidence="7 11" id="KW-0472">Membrane</keyword>
<evidence type="ECO:0000256" key="1">
    <source>
        <dbReference type="ARBA" id="ARBA00004651"/>
    </source>
</evidence>
<keyword evidence="2 11" id="KW-1003">Cell membrane</keyword>
<dbReference type="InterPro" id="IPR017452">
    <property type="entry name" value="GPCR_Rhodpsn_7TM"/>
</dbReference>
<evidence type="ECO:0000256" key="10">
    <source>
        <dbReference type="RuleBase" id="RU000688"/>
    </source>
</evidence>
<evidence type="ECO:0000256" key="2">
    <source>
        <dbReference type="ARBA" id="ARBA00022475"/>
    </source>
</evidence>
<dbReference type="GO" id="GO:0005886">
    <property type="term" value="C:plasma membrane"/>
    <property type="evidence" value="ECO:0007669"/>
    <property type="project" value="UniProtKB-SubCell"/>
</dbReference>
<evidence type="ECO:0000313" key="13">
    <source>
        <dbReference type="EMBL" id="DBA22736.1"/>
    </source>
</evidence>
<dbReference type="SUPFAM" id="SSF81321">
    <property type="entry name" value="Family A G protein-coupled receptor-like"/>
    <property type="match status" value="1"/>
</dbReference>
<dbReference type="InterPro" id="IPR000725">
    <property type="entry name" value="Olfact_rcpt"/>
</dbReference>
<organism evidence="13 14">
    <name type="scientific">Pyxicephalus adspersus</name>
    <name type="common">African bullfrog</name>
    <dbReference type="NCBI Taxonomy" id="30357"/>
    <lineage>
        <taxon>Eukaryota</taxon>
        <taxon>Metazoa</taxon>
        <taxon>Chordata</taxon>
        <taxon>Craniata</taxon>
        <taxon>Vertebrata</taxon>
        <taxon>Euteleostomi</taxon>
        <taxon>Amphibia</taxon>
        <taxon>Batrachia</taxon>
        <taxon>Anura</taxon>
        <taxon>Neobatrachia</taxon>
        <taxon>Ranoidea</taxon>
        <taxon>Pyxicephalidae</taxon>
        <taxon>Pyxicephalinae</taxon>
        <taxon>Pyxicephalus</taxon>
    </lineage>
</organism>
<dbReference type="Pfam" id="PF13853">
    <property type="entry name" value="7tm_4"/>
    <property type="match status" value="1"/>
</dbReference>
<evidence type="ECO:0000256" key="5">
    <source>
        <dbReference type="ARBA" id="ARBA00022989"/>
    </source>
</evidence>
<name>A0AAV3A0R8_PYXAD</name>
<evidence type="ECO:0000256" key="8">
    <source>
        <dbReference type="ARBA" id="ARBA00023170"/>
    </source>
</evidence>
<evidence type="ECO:0000256" key="9">
    <source>
        <dbReference type="ARBA" id="ARBA00023224"/>
    </source>
</evidence>
<comment type="caution">
    <text evidence="13">The sequence shown here is derived from an EMBL/GenBank/DDBJ whole genome shotgun (WGS) entry which is preliminary data.</text>
</comment>
<accession>A0AAV3A0R8</accession>
<dbReference type="PROSITE" id="PS50262">
    <property type="entry name" value="G_PROTEIN_RECEP_F1_2"/>
    <property type="match status" value="1"/>
</dbReference>
<evidence type="ECO:0000259" key="12">
    <source>
        <dbReference type="PROSITE" id="PS50262"/>
    </source>
</evidence>
<feature type="transmembrane region" description="Helical" evidence="11">
    <location>
        <begin position="194"/>
        <end position="222"/>
    </location>
</feature>
<sequence length="313" mass="35598">MEHYNISGFVILGFSNIWCCKDLVGLLLTFIYVSTTVSNFVIFWVILHDPQLHTPMYFFLGNLSFLDIAYITVTVPKMVVILFTEDRYISYSGCAAQLYFYVFLEGSEAFLLLAMAYDRYVAICYPMYYKSIMKNKFCLLLAAVSWMSGGINACIHTALTFILPFCRSHDVNQFFCDIPPLLHLSCKDTFINEIVLFTLGVWVGLGPFFLIIVSYSYIWSAISKIHSAERKSKVFSTCSAHITVVALFFGAGLFTYIHPPSTYALEENRVVSVIYSILTPTLNPFIYSLKNDSVKTSLQKAIKNALFSRLQVF</sequence>
<keyword evidence="9 10" id="KW-0807">Transducer</keyword>
<dbReference type="AlphaFoldDB" id="A0AAV3A0R8"/>
<dbReference type="PROSITE" id="PS00237">
    <property type="entry name" value="G_PROTEIN_RECEP_F1_1"/>
    <property type="match status" value="1"/>
</dbReference>
<protein>
    <recommendedName>
        <fullName evidence="11">Olfactory receptor</fullName>
    </recommendedName>
</protein>
<keyword evidence="6 10" id="KW-0297">G-protein coupled receptor</keyword>
<dbReference type="CDD" id="cd13954">
    <property type="entry name" value="7tmA_OR"/>
    <property type="match status" value="1"/>
</dbReference>
<keyword evidence="14" id="KW-1185">Reference proteome</keyword>
<dbReference type="PRINTS" id="PR00245">
    <property type="entry name" value="OLFACTORYR"/>
</dbReference>
<dbReference type="Proteomes" id="UP001181693">
    <property type="component" value="Unassembled WGS sequence"/>
</dbReference>
<feature type="transmembrane region" description="Helical" evidence="11">
    <location>
        <begin position="59"/>
        <end position="83"/>
    </location>
</feature>
<proteinExistence type="inferred from homology"/>
<keyword evidence="11" id="KW-0716">Sensory transduction</keyword>
<keyword evidence="3 10" id="KW-0812">Transmembrane</keyword>
<evidence type="ECO:0000256" key="4">
    <source>
        <dbReference type="ARBA" id="ARBA00022725"/>
    </source>
</evidence>
<comment type="similarity">
    <text evidence="10">Belongs to the G-protein coupled receptor 1 family.</text>
</comment>
<dbReference type="PANTHER" id="PTHR26452">
    <property type="entry name" value="OLFACTORY RECEPTOR"/>
    <property type="match status" value="1"/>
</dbReference>
<comment type="subcellular location">
    <subcellularLocation>
        <location evidence="1 11">Cell membrane</location>
        <topology evidence="1 11">Multi-pass membrane protein</topology>
    </subcellularLocation>
</comment>
<feature type="transmembrane region" description="Helical" evidence="11">
    <location>
        <begin position="270"/>
        <end position="289"/>
    </location>
</feature>
<reference evidence="13" key="1">
    <citation type="thesis" date="2020" institute="ProQuest LLC" country="789 East Eisenhower Parkway, Ann Arbor, MI, USA">
        <title>Comparative Genomics and Chromosome Evolution.</title>
        <authorList>
            <person name="Mudd A.B."/>
        </authorList>
    </citation>
    <scope>NUCLEOTIDE SEQUENCE</scope>
    <source>
        <strain evidence="13">1538</strain>
        <tissue evidence="13">Blood</tissue>
    </source>
</reference>
<keyword evidence="4 11" id="KW-0552">Olfaction</keyword>
<gene>
    <name evidence="13" type="ORF">GDO54_013745</name>
</gene>
<evidence type="ECO:0000256" key="7">
    <source>
        <dbReference type="ARBA" id="ARBA00023136"/>
    </source>
</evidence>
<keyword evidence="8 10" id="KW-0675">Receptor</keyword>
<evidence type="ECO:0000256" key="3">
    <source>
        <dbReference type="ARBA" id="ARBA00022692"/>
    </source>
</evidence>
<dbReference type="InterPro" id="IPR050516">
    <property type="entry name" value="Olfactory_GPCR"/>
</dbReference>
<dbReference type="Gene3D" id="1.20.1070.10">
    <property type="entry name" value="Rhodopsin 7-helix transmembrane proteins"/>
    <property type="match status" value="1"/>
</dbReference>
<dbReference type="EMBL" id="DYDO01000006">
    <property type="protein sequence ID" value="DBA22736.1"/>
    <property type="molecule type" value="Genomic_DNA"/>
</dbReference>
<dbReference type="GO" id="GO:0004984">
    <property type="term" value="F:olfactory receptor activity"/>
    <property type="evidence" value="ECO:0007669"/>
    <property type="project" value="InterPro"/>
</dbReference>
<keyword evidence="5 11" id="KW-1133">Transmembrane helix</keyword>
<dbReference type="PRINTS" id="PR00237">
    <property type="entry name" value="GPCRRHODOPSN"/>
</dbReference>
<evidence type="ECO:0000313" key="14">
    <source>
        <dbReference type="Proteomes" id="UP001181693"/>
    </source>
</evidence>
<dbReference type="GO" id="GO:0004930">
    <property type="term" value="F:G protein-coupled receptor activity"/>
    <property type="evidence" value="ECO:0007669"/>
    <property type="project" value="UniProtKB-KW"/>
</dbReference>
<dbReference type="InterPro" id="IPR000276">
    <property type="entry name" value="GPCR_Rhodpsn"/>
</dbReference>
<feature type="transmembrane region" description="Helical" evidence="11">
    <location>
        <begin position="137"/>
        <end position="163"/>
    </location>
</feature>
<evidence type="ECO:0000256" key="11">
    <source>
        <dbReference type="RuleBase" id="RU363047"/>
    </source>
</evidence>
<feature type="domain" description="G-protein coupled receptors family 1 profile" evidence="12">
    <location>
        <begin position="38"/>
        <end position="287"/>
    </location>
</feature>
<dbReference type="FunFam" id="1.20.1070.10:FF:000015">
    <property type="entry name" value="Olfactory receptor"/>
    <property type="match status" value="1"/>
</dbReference>
<feature type="transmembrane region" description="Helical" evidence="11">
    <location>
        <begin position="98"/>
        <end position="117"/>
    </location>
</feature>
<feature type="transmembrane region" description="Helical" evidence="11">
    <location>
        <begin position="23"/>
        <end position="47"/>
    </location>
</feature>